<dbReference type="EMBL" id="CP119881">
    <property type="protein sequence ID" value="WFD36408.1"/>
    <property type="molecule type" value="Genomic_DNA"/>
</dbReference>
<protein>
    <recommendedName>
        <fullName evidence="1">ENTH domain-containing protein</fullName>
    </recommendedName>
</protein>
<dbReference type="InterPro" id="IPR013809">
    <property type="entry name" value="ENTH"/>
</dbReference>
<evidence type="ECO:0000313" key="2">
    <source>
        <dbReference type="EMBL" id="WFD36408.1"/>
    </source>
</evidence>
<dbReference type="PROSITE" id="PS50942">
    <property type="entry name" value="ENTH"/>
    <property type="match status" value="1"/>
</dbReference>
<gene>
    <name evidence="2" type="ORF">MCUN1_003287</name>
</gene>
<keyword evidence="3" id="KW-1185">Reference proteome</keyword>
<accession>A0AAF0ESU1</accession>
<proteinExistence type="predicted"/>
<dbReference type="InterPro" id="IPR008942">
    <property type="entry name" value="ENTH_VHS"/>
</dbReference>
<dbReference type="AlphaFoldDB" id="A0AAF0ESU1"/>
<organism evidence="2 3">
    <name type="scientific">Malassezia cuniculi</name>
    <dbReference type="NCBI Taxonomy" id="948313"/>
    <lineage>
        <taxon>Eukaryota</taxon>
        <taxon>Fungi</taxon>
        <taxon>Dikarya</taxon>
        <taxon>Basidiomycota</taxon>
        <taxon>Ustilaginomycotina</taxon>
        <taxon>Malasseziomycetes</taxon>
        <taxon>Malasseziales</taxon>
        <taxon>Malasseziaceae</taxon>
        <taxon>Malassezia</taxon>
    </lineage>
</organism>
<dbReference type="Gene3D" id="1.25.40.90">
    <property type="match status" value="1"/>
</dbReference>
<dbReference type="Proteomes" id="UP001219933">
    <property type="component" value="Chromosome 5"/>
</dbReference>
<evidence type="ECO:0000313" key="3">
    <source>
        <dbReference type="Proteomes" id="UP001219933"/>
    </source>
</evidence>
<name>A0AAF0ESU1_9BASI</name>
<feature type="domain" description="ENTH" evidence="1">
    <location>
        <begin position="1"/>
        <end position="59"/>
    </location>
</feature>
<reference evidence="2" key="1">
    <citation type="submission" date="2023-03" db="EMBL/GenBank/DDBJ databases">
        <title>Mating type loci evolution in Malassezia.</title>
        <authorList>
            <person name="Coelho M.A."/>
        </authorList>
    </citation>
    <scope>NUCLEOTIDE SEQUENCE</scope>
    <source>
        <strain evidence="2">CBS 11721</strain>
    </source>
</reference>
<sequence length="59" mass="6649">MSNYDKLVRGATKPKAALPKQKYIQPLIAATRQRESSSLQDVLRSLKTRMSDSNSTVRI</sequence>
<dbReference type="SUPFAM" id="SSF48464">
    <property type="entry name" value="ENTH/VHS domain"/>
    <property type="match status" value="1"/>
</dbReference>
<evidence type="ECO:0000259" key="1">
    <source>
        <dbReference type="PROSITE" id="PS50942"/>
    </source>
</evidence>